<evidence type="ECO:0000256" key="1">
    <source>
        <dbReference type="ARBA" id="ARBA00006284"/>
    </source>
</evidence>
<keyword evidence="3 4" id="KW-0418">Kinase</keyword>
<proteinExistence type="inferred from homology"/>
<dbReference type="EMBL" id="CP144914">
    <property type="protein sequence ID" value="WWD81066.1"/>
    <property type="molecule type" value="Genomic_DNA"/>
</dbReference>
<dbReference type="PANTHER" id="PTHR21599:SF0">
    <property type="entry name" value="GLYCERATE KINASE"/>
    <property type="match status" value="1"/>
</dbReference>
<protein>
    <submittedName>
        <fullName evidence="5">Glycerate kinase</fullName>
        <ecNumber evidence="5">2.7.1.31</ecNumber>
    </submittedName>
</protein>
<evidence type="ECO:0000313" key="6">
    <source>
        <dbReference type="Proteomes" id="UP000321816"/>
    </source>
</evidence>
<organism evidence="5 6">
    <name type="scientific">Alkalicoccus halolimnae</name>
    <dbReference type="NCBI Taxonomy" id="1667239"/>
    <lineage>
        <taxon>Bacteria</taxon>
        <taxon>Bacillati</taxon>
        <taxon>Bacillota</taxon>
        <taxon>Bacilli</taxon>
        <taxon>Bacillales</taxon>
        <taxon>Bacillaceae</taxon>
        <taxon>Alkalicoccus</taxon>
    </lineage>
</organism>
<dbReference type="GO" id="GO:0008887">
    <property type="term" value="F:glycerate kinase activity"/>
    <property type="evidence" value="ECO:0007669"/>
    <property type="project" value="UniProtKB-UniRule"/>
</dbReference>
<dbReference type="Proteomes" id="UP000321816">
    <property type="component" value="Chromosome"/>
</dbReference>
<sequence>MKIVIAPDSFKETLSAYEVGEAAAAGFKKSLPCAETFICPMADGGEGTVAAMVDATNGSFISADVHDPLGRLIQARYGLSGNNDTAFIEMAEASGIHLVQSIERDVRKASSYGTGELILHALNRGTRNFIIGIGGSATNDGGAGMLQSLGAVFRDKNGFQLHPGGAALAELETIDLTSFDTRISESTFRIACDVENPLTGEYGASAVYGPQKGADAEDIKVLDNALKRFATVGEAAAGVPIDNIAGAGAAGGLGAAFLGFFPAFLEKGAEIVADVVNLEHYLKQADLVVTGEGGINSQTIYGKTPIYVAALSKKLNAGIPVIALCGSITDGYENVFEHGIDAVFSTLSEIAGIEELKQLTPRHISHTAENIGRLVNLSKKIPD</sequence>
<dbReference type="InterPro" id="IPR018197">
    <property type="entry name" value="Glycerate_kinase_RE-like"/>
</dbReference>
<name>A0A5C7F3G3_9BACI</name>
<dbReference type="Pfam" id="PF02595">
    <property type="entry name" value="Gly_kinase"/>
    <property type="match status" value="1"/>
</dbReference>
<dbReference type="InterPro" id="IPR004381">
    <property type="entry name" value="Glycerate_kinase"/>
</dbReference>
<dbReference type="EC" id="2.7.1.31" evidence="5"/>
<dbReference type="KEGG" id="ahal:FTX54_005750"/>
<dbReference type="InterPro" id="IPR036129">
    <property type="entry name" value="Glycerate_kinase_sf"/>
</dbReference>
<dbReference type="SUPFAM" id="SSF110738">
    <property type="entry name" value="Glycerate kinase I"/>
    <property type="match status" value="1"/>
</dbReference>
<dbReference type="OrthoDB" id="9774290at2"/>
<dbReference type="InterPro" id="IPR018193">
    <property type="entry name" value="Glyc_kinase_flavodox-like_fold"/>
</dbReference>
<dbReference type="NCBIfam" id="TIGR00045">
    <property type="entry name" value="glycerate kinase"/>
    <property type="match status" value="1"/>
</dbReference>
<evidence type="ECO:0000256" key="3">
    <source>
        <dbReference type="ARBA" id="ARBA00022777"/>
    </source>
</evidence>
<comment type="similarity">
    <text evidence="1 4">Belongs to the glycerate kinase type-1 family.</text>
</comment>
<keyword evidence="6" id="KW-1185">Reference proteome</keyword>
<evidence type="ECO:0000313" key="5">
    <source>
        <dbReference type="EMBL" id="WWD81066.1"/>
    </source>
</evidence>
<accession>A0A5C7F3G3</accession>
<evidence type="ECO:0000256" key="4">
    <source>
        <dbReference type="PIRNR" id="PIRNR006078"/>
    </source>
</evidence>
<dbReference type="AlphaFoldDB" id="A0A5C7F3G3"/>
<dbReference type="Gene3D" id="3.90.1510.10">
    <property type="entry name" value="Glycerate kinase, domain 2"/>
    <property type="match status" value="1"/>
</dbReference>
<dbReference type="RefSeq" id="WP_147804112.1">
    <property type="nucleotide sequence ID" value="NZ_CP144914.1"/>
</dbReference>
<dbReference type="PANTHER" id="PTHR21599">
    <property type="entry name" value="GLYCERATE KINASE"/>
    <property type="match status" value="1"/>
</dbReference>
<dbReference type="Gene3D" id="3.40.50.10350">
    <property type="entry name" value="Glycerate kinase, domain 1"/>
    <property type="match status" value="1"/>
</dbReference>
<evidence type="ECO:0000256" key="2">
    <source>
        <dbReference type="ARBA" id="ARBA00022679"/>
    </source>
</evidence>
<dbReference type="GO" id="GO:0031388">
    <property type="term" value="P:organic acid phosphorylation"/>
    <property type="evidence" value="ECO:0007669"/>
    <property type="project" value="UniProtKB-UniRule"/>
</dbReference>
<dbReference type="PIRSF" id="PIRSF006078">
    <property type="entry name" value="GlxK"/>
    <property type="match status" value="1"/>
</dbReference>
<reference evidence="5 6" key="1">
    <citation type="submission" date="2024-01" db="EMBL/GenBank/DDBJ databases">
        <title>Complete Genome Sequence of Alkalicoccus halolimnae BZ-SZ-XJ29T, a Moderately Halophilic Bacterium Isolated from a Salt Lake.</title>
        <authorList>
            <person name="Zhao B."/>
        </authorList>
    </citation>
    <scope>NUCLEOTIDE SEQUENCE [LARGE SCALE GENOMIC DNA]</scope>
    <source>
        <strain evidence="5 6">BZ-SZ-XJ29</strain>
    </source>
</reference>
<gene>
    <name evidence="5" type="ORF">FTX54_005750</name>
</gene>
<keyword evidence="2 4" id="KW-0808">Transferase</keyword>